<evidence type="ECO:0000259" key="3">
    <source>
        <dbReference type="Pfam" id="PF10432"/>
    </source>
</evidence>
<dbReference type="GO" id="GO:0004347">
    <property type="term" value="F:glucose-6-phosphate isomerase activity"/>
    <property type="evidence" value="ECO:0007669"/>
    <property type="project" value="InterPro"/>
</dbReference>
<dbReference type="Proteomes" id="UP000256485">
    <property type="component" value="Unassembled WGS sequence"/>
</dbReference>
<dbReference type="GO" id="GO:0005975">
    <property type="term" value="P:carbohydrate metabolic process"/>
    <property type="evidence" value="ECO:0007669"/>
    <property type="project" value="InterPro"/>
</dbReference>
<dbReference type="Pfam" id="PF10432">
    <property type="entry name" value="bact-PGI_C"/>
    <property type="match status" value="1"/>
</dbReference>
<dbReference type="GO" id="GO:1901135">
    <property type="term" value="P:carbohydrate derivative metabolic process"/>
    <property type="evidence" value="ECO:0007669"/>
    <property type="project" value="InterPro"/>
</dbReference>
<organism evidence="4 5">
    <name type="scientific">Thermasporomyces composti</name>
    <dbReference type="NCBI Taxonomy" id="696763"/>
    <lineage>
        <taxon>Bacteria</taxon>
        <taxon>Bacillati</taxon>
        <taxon>Actinomycetota</taxon>
        <taxon>Actinomycetes</taxon>
        <taxon>Propionibacteriales</taxon>
        <taxon>Nocardioidaceae</taxon>
        <taxon>Thermasporomyces</taxon>
    </lineage>
</organism>
<dbReference type="GO" id="GO:0097367">
    <property type="term" value="F:carbohydrate derivative binding"/>
    <property type="evidence" value="ECO:0007669"/>
    <property type="project" value="InterPro"/>
</dbReference>
<keyword evidence="2 4" id="KW-0413">Isomerase</keyword>
<name>A0A3D9VH63_THECX</name>
<keyword evidence="5" id="KW-1185">Reference proteome</keyword>
<feature type="domain" description="Bifunctional glucose-6-phosphate/mannose-6-phosphate isomerase C-terminal" evidence="3">
    <location>
        <begin position="203"/>
        <end position="346"/>
    </location>
</feature>
<dbReference type="SUPFAM" id="SSF53697">
    <property type="entry name" value="SIS domain"/>
    <property type="match status" value="1"/>
</dbReference>
<dbReference type="EMBL" id="QTUC01000001">
    <property type="protein sequence ID" value="REF37524.1"/>
    <property type="molecule type" value="Genomic_DNA"/>
</dbReference>
<comment type="caution">
    <text evidence="4">The sequence shown here is derived from an EMBL/GenBank/DDBJ whole genome shotgun (WGS) entry which is preliminary data.</text>
</comment>
<dbReference type="InterPro" id="IPR046348">
    <property type="entry name" value="SIS_dom_sf"/>
</dbReference>
<comment type="similarity">
    <text evidence="1">Belongs to the PGI/PMI family.</text>
</comment>
<dbReference type="Gene3D" id="3.40.50.10490">
    <property type="entry name" value="Glucose-6-phosphate isomerase like protein, domain 1"/>
    <property type="match status" value="1"/>
</dbReference>
<evidence type="ECO:0000313" key="5">
    <source>
        <dbReference type="Proteomes" id="UP000256485"/>
    </source>
</evidence>
<evidence type="ECO:0000256" key="1">
    <source>
        <dbReference type="ARBA" id="ARBA00010523"/>
    </source>
</evidence>
<dbReference type="GO" id="GO:0004476">
    <property type="term" value="F:mannose-6-phosphate isomerase activity"/>
    <property type="evidence" value="ECO:0007669"/>
    <property type="project" value="InterPro"/>
</dbReference>
<dbReference type="InterPro" id="IPR019490">
    <property type="entry name" value="Glu6P/Mann6P_isomerase_C"/>
</dbReference>
<dbReference type="RefSeq" id="WP_245941142.1">
    <property type="nucleotide sequence ID" value="NZ_QTUC01000001.1"/>
</dbReference>
<sequence length="352" mass="37157">MSDGLAAVNAEPFDETLLDDEEALAHADETLRALAESGARVRREAYAAKQVERGLVELDRPRAVVAAGADARLLRAVLEPWCPVPFVAWPGPGLPGWVGALDLVVVLAPTGGDPETASAVYDAVRRGSAVLLAAPENSPLVEAGRGRDTVVVPAQTGDPLALAVVVLQVLHTLGIGPELSAETVASALDEVASRCSPFLDLSANPAKDIALVLADALPLLWGGSVLAARAGRRVAETLRRMTNRPALASEADHLLPVLEGAPPRDLFADPFADIESPPLRPALLIFDDGAEQPVIQESRQRLLDMAESRDVRAKIVSWTEGPEVARYAALQALGTYAAVYLAVGLGRFQPRT</sequence>
<evidence type="ECO:0000256" key="2">
    <source>
        <dbReference type="ARBA" id="ARBA00023235"/>
    </source>
</evidence>
<accession>A0A3D9VH63</accession>
<gene>
    <name evidence="4" type="ORF">DFJ64_2968</name>
</gene>
<protein>
    <submittedName>
        <fullName evidence="4">Phosphoglucose isomerase-like protein</fullName>
    </submittedName>
</protein>
<evidence type="ECO:0000313" key="4">
    <source>
        <dbReference type="EMBL" id="REF37524.1"/>
    </source>
</evidence>
<dbReference type="AlphaFoldDB" id="A0A3D9VH63"/>
<proteinExistence type="inferred from homology"/>
<reference evidence="4 5" key="1">
    <citation type="submission" date="2018-08" db="EMBL/GenBank/DDBJ databases">
        <title>Sequencing the genomes of 1000 actinobacteria strains.</title>
        <authorList>
            <person name="Klenk H.-P."/>
        </authorList>
    </citation>
    <scope>NUCLEOTIDE SEQUENCE [LARGE SCALE GENOMIC DNA]</scope>
    <source>
        <strain evidence="4 5">DSM 22891</strain>
    </source>
</reference>